<organism evidence="4 5">
    <name type="scientific">Cuscuta campestris</name>
    <dbReference type="NCBI Taxonomy" id="132261"/>
    <lineage>
        <taxon>Eukaryota</taxon>
        <taxon>Viridiplantae</taxon>
        <taxon>Streptophyta</taxon>
        <taxon>Embryophyta</taxon>
        <taxon>Tracheophyta</taxon>
        <taxon>Spermatophyta</taxon>
        <taxon>Magnoliopsida</taxon>
        <taxon>eudicotyledons</taxon>
        <taxon>Gunneridae</taxon>
        <taxon>Pentapetalae</taxon>
        <taxon>asterids</taxon>
        <taxon>lamiids</taxon>
        <taxon>Solanales</taxon>
        <taxon>Convolvulaceae</taxon>
        <taxon>Cuscuteae</taxon>
        <taxon>Cuscuta</taxon>
        <taxon>Cuscuta subgen. Grammica</taxon>
        <taxon>Cuscuta sect. Cleistogrammica</taxon>
    </lineage>
</organism>
<keyword evidence="5" id="KW-1185">Reference proteome</keyword>
<sequence>MIVSDSDSASASSNSRHADQSASGRDPSQTQSSRSSPPAVPGQKLRRLWKQFLSSTPVREGSRVRLDESIMALCHCQVIDRGFADATDMVGPSIEVLRPTSTQPALDASSGFFTVHLASLKKGLRFPLHPLLIEFLNEVDLLPCQLVPNSHRYIAGYLIRCKDIGVKPTLDHFLFTFKLTKGHKDWASYASLSQRSSKLFTRDKKGSTKDWKPFFVFVLTGPESPFTGSGLPSFRRIPCPSSDATLLSMTHQLCGRGAVNIKEVVTEESLAKMGFEFVQDELCHQPELLRDVLGGGQPDQPRGAPEGGLDFGPFGPRRRDGQRSPTQSLHGWEEEEKRGEGPRQALFLPPGGQSFSRAGCGDLAGSSQSVVLERPHSSPAVTYEVATEGRSTRLSIPPLPQSLGDVQLETLITLPAEDQARISAGSEDDLDNMVLLRLSQEVARLMRELEEKESRCAALEAEKASQQDRCVALEASKASQSLEVESVSARVVELEGEKTDLIQQLELERSDRARHVEDVIESFKSSPYFTLVTLERMDRLAAEWLKTEHGAQWMVKEGTRSFNCGLFRAQQVFHDKLAQLPKGFSFPDLGFPPPCRSLAEFDPSPYLDGGSSSASDKEEEDGQGDQNLGLNVATSKAGKNPSSSI</sequence>
<feature type="region of interest" description="Disordered" evidence="2">
    <location>
        <begin position="600"/>
        <end position="645"/>
    </location>
</feature>
<dbReference type="Pfam" id="PF04195">
    <property type="entry name" value="Transposase_28"/>
    <property type="match status" value="1"/>
</dbReference>
<feature type="compositionally biased region" description="Basic and acidic residues" evidence="2">
    <location>
        <begin position="331"/>
        <end position="341"/>
    </location>
</feature>
<dbReference type="AlphaFoldDB" id="A0A484K6Q1"/>
<name>A0A484K6Q1_9ASTE</name>
<protein>
    <recommendedName>
        <fullName evidence="3">Transposase (putative) gypsy type domain-containing protein</fullName>
    </recommendedName>
</protein>
<dbReference type="Proteomes" id="UP000595140">
    <property type="component" value="Unassembled WGS sequence"/>
</dbReference>
<evidence type="ECO:0000259" key="3">
    <source>
        <dbReference type="Pfam" id="PF04195"/>
    </source>
</evidence>
<evidence type="ECO:0000313" key="5">
    <source>
        <dbReference type="Proteomes" id="UP000595140"/>
    </source>
</evidence>
<evidence type="ECO:0000256" key="1">
    <source>
        <dbReference type="SAM" id="Coils"/>
    </source>
</evidence>
<feature type="compositionally biased region" description="Low complexity" evidence="2">
    <location>
        <begin position="1"/>
        <end position="15"/>
    </location>
</feature>
<feature type="compositionally biased region" description="Low complexity" evidence="2">
    <location>
        <begin position="27"/>
        <end position="37"/>
    </location>
</feature>
<dbReference type="EMBL" id="OOIL02000148">
    <property type="protein sequence ID" value="VFQ61180.1"/>
    <property type="molecule type" value="Genomic_DNA"/>
</dbReference>
<feature type="domain" description="Transposase (putative) gypsy type" evidence="3">
    <location>
        <begin position="116"/>
        <end position="179"/>
    </location>
</feature>
<evidence type="ECO:0000313" key="4">
    <source>
        <dbReference type="EMBL" id="VFQ61180.1"/>
    </source>
</evidence>
<accession>A0A484K6Q1</accession>
<feature type="region of interest" description="Disordered" evidence="2">
    <location>
        <begin position="1"/>
        <end position="42"/>
    </location>
</feature>
<dbReference type="OrthoDB" id="686887at2759"/>
<feature type="coiled-coil region" evidence="1">
    <location>
        <begin position="435"/>
        <end position="511"/>
    </location>
</feature>
<proteinExistence type="predicted"/>
<gene>
    <name evidence="4" type="ORF">CCAM_LOCUS2956</name>
</gene>
<feature type="compositionally biased region" description="Polar residues" evidence="2">
    <location>
        <begin position="624"/>
        <end position="634"/>
    </location>
</feature>
<keyword evidence="1" id="KW-0175">Coiled coil</keyword>
<feature type="region of interest" description="Disordered" evidence="2">
    <location>
        <begin position="291"/>
        <end position="352"/>
    </location>
</feature>
<dbReference type="InterPro" id="IPR007321">
    <property type="entry name" value="Transposase_28"/>
</dbReference>
<evidence type="ECO:0000256" key="2">
    <source>
        <dbReference type="SAM" id="MobiDB-lite"/>
    </source>
</evidence>
<reference evidence="4 5" key="1">
    <citation type="submission" date="2018-04" db="EMBL/GenBank/DDBJ databases">
        <authorList>
            <person name="Vogel A."/>
        </authorList>
    </citation>
    <scope>NUCLEOTIDE SEQUENCE [LARGE SCALE GENOMIC DNA]</scope>
</reference>